<dbReference type="EMBL" id="LR796573">
    <property type="protein sequence ID" value="CAB4152567.1"/>
    <property type="molecule type" value="Genomic_DNA"/>
</dbReference>
<reference evidence="1" key="1">
    <citation type="submission" date="2020-04" db="EMBL/GenBank/DDBJ databases">
        <authorList>
            <person name="Chiriac C."/>
            <person name="Salcher M."/>
            <person name="Ghai R."/>
            <person name="Kavagutti S V."/>
        </authorList>
    </citation>
    <scope>NUCLEOTIDE SEQUENCE</scope>
</reference>
<proteinExistence type="predicted"/>
<organism evidence="1">
    <name type="scientific">uncultured Caudovirales phage</name>
    <dbReference type="NCBI Taxonomy" id="2100421"/>
    <lineage>
        <taxon>Viruses</taxon>
        <taxon>Duplodnaviria</taxon>
        <taxon>Heunggongvirae</taxon>
        <taxon>Uroviricota</taxon>
        <taxon>Caudoviricetes</taxon>
        <taxon>Peduoviridae</taxon>
        <taxon>Maltschvirus</taxon>
        <taxon>Maltschvirus maltsch</taxon>
    </lineage>
</organism>
<protein>
    <submittedName>
        <fullName evidence="1">Uncharacterized protein</fullName>
    </submittedName>
</protein>
<evidence type="ECO:0000313" key="1">
    <source>
        <dbReference type="EMBL" id="CAB4152567.1"/>
    </source>
</evidence>
<sequence>MDSKILAAVIEDMRRREAKGKEEYKTTLDRTDLKEDEWMQYAYEEALDLSLYLKKIMIINAVKKDI</sequence>
<name>A0A6J5N2J4_9CAUD</name>
<gene>
    <name evidence="1" type="ORF">UFOVP614_20</name>
</gene>
<accession>A0A6J5N2J4</accession>